<gene>
    <name evidence="4" type="ORF">PHLCEN_2v10232</name>
</gene>
<evidence type="ECO:0000313" key="5">
    <source>
        <dbReference type="Proteomes" id="UP000186601"/>
    </source>
</evidence>
<keyword evidence="1" id="KW-0863">Zinc-finger</keyword>
<evidence type="ECO:0000256" key="1">
    <source>
        <dbReference type="PROSITE-ProRule" id="PRU00325"/>
    </source>
</evidence>
<dbReference type="GO" id="GO:0008270">
    <property type="term" value="F:zinc ion binding"/>
    <property type="evidence" value="ECO:0007669"/>
    <property type="project" value="UniProtKB-KW"/>
</dbReference>
<dbReference type="Proteomes" id="UP000186601">
    <property type="component" value="Unassembled WGS sequence"/>
</dbReference>
<name>A0A2R6NNI6_9APHY</name>
<keyword evidence="5" id="KW-1185">Reference proteome</keyword>
<dbReference type="InterPro" id="IPR007527">
    <property type="entry name" value="Znf_SWIM"/>
</dbReference>
<dbReference type="Pfam" id="PF04434">
    <property type="entry name" value="SWIM"/>
    <property type="match status" value="1"/>
</dbReference>
<dbReference type="PROSITE" id="PS50966">
    <property type="entry name" value="ZF_SWIM"/>
    <property type="match status" value="1"/>
</dbReference>
<proteinExistence type="predicted"/>
<organism evidence="4 5">
    <name type="scientific">Hermanssonia centrifuga</name>
    <dbReference type="NCBI Taxonomy" id="98765"/>
    <lineage>
        <taxon>Eukaryota</taxon>
        <taxon>Fungi</taxon>
        <taxon>Dikarya</taxon>
        <taxon>Basidiomycota</taxon>
        <taxon>Agaricomycotina</taxon>
        <taxon>Agaricomycetes</taxon>
        <taxon>Polyporales</taxon>
        <taxon>Meruliaceae</taxon>
        <taxon>Hermanssonia</taxon>
    </lineage>
</organism>
<feature type="region of interest" description="Disordered" evidence="2">
    <location>
        <begin position="355"/>
        <end position="381"/>
    </location>
</feature>
<sequence>MALVAAERNECHQVAALADGKKCAAGAIKFLDYMETTWMPLDMWKGWSKRGREDAAKQLGIHIEGVIPTTNHLESFNRNLKRKYVPQWQHSGHRLRFDVLLYHLITNILPHIYAQHRMLSRYTNWRAERFRRAAGGSVIAHRLLATASSATVRHEKYTDTPRAWYEPNASRDSAAQAIISAKQLTPIPSGRQYELWARCLSGSTGNHYYWLTVHASGAATCTCLDWLYRGGACKHLRAFRRFIEGWIHTKHLSSESYVFPSTAAEAEAIEVHNQRWYGEQYDRAVTLPTTRDSDGTQQNSSLGKEDCPAHLQFRVTKDLASTVLPPRNQASQAALVDLSHEAAIASGFASISGDPVIASAESDDDEQDDSQLGKVRTGIRA</sequence>
<comment type="caution">
    <text evidence="4">The sequence shown here is derived from an EMBL/GenBank/DDBJ whole genome shotgun (WGS) entry which is preliminary data.</text>
</comment>
<evidence type="ECO:0000259" key="3">
    <source>
        <dbReference type="PROSITE" id="PS50966"/>
    </source>
</evidence>
<protein>
    <recommendedName>
        <fullName evidence="3">SWIM-type domain-containing protein</fullName>
    </recommendedName>
</protein>
<dbReference type="OrthoDB" id="2799241at2759"/>
<dbReference type="STRING" id="98765.A0A2R6NNI6"/>
<evidence type="ECO:0000313" key="4">
    <source>
        <dbReference type="EMBL" id="PSR73964.1"/>
    </source>
</evidence>
<evidence type="ECO:0000256" key="2">
    <source>
        <dbReference type="SAM" id="MobiDB-lite"/>
    </source>
</evidence>
<reference evidence="4 5" key="1">
    <citation type="submission" date="2018-02" db="EMBL/GenBank/DDBJ databases">
        <title>Genome sequence of the basidiomycete white-rot fungus Phlebia centrifuga.</title>
        <authorList>
            <person name="Granchi Z."/>
            <person name="Peng M."/>
            <person name="de Vries R.P."/>
            <person name="Hilden K."/>
            <person name="Makela M.R."/>
            <person name="Grigoriev I."/>
            <person name="Riley R."/>
        </authorList>
    </citation>
    <scope>NUCLEOTIDE SEQUENCE [LARGE SCALE GENOMIC DNA]</scope>
    <source>
        <strain evidence="4 5">FBCC195</strain>
    </source>
</reference>
<dbReference type="EMBL" id="MLYV02001040">
    <property type="protein sequence ID" value="PSR73964.1"/>
    <property type="molecule type" value="Genomic_DNA"/>
</dbReference>
<feature type="domain" description="SWIM-type" evidence="3">
    <location>
        <begin position="209"/>
        <end position="244"/>
    </location>
</feature>
<dbReference type="AlphaFoldDB" id="A0A2R6NNI6"/>
<keyword evidence="1" id="KW-0479">Metal-binding</keyword>
<accession>A0A2R6NNI6</accession>
<keyword evidence="1" id="KW-0862">Zinc</keyword>